<evidence type="ECO:0000313" key="6">
    <source>
        <dbReference type="Proteomes" id="UP000800039"/>
    </source>
</evidence>
<reference evidence="5" key="1">
    <citation type="submission" date="2020-01" db="EMBL/GenBank/DDBJ databases">
        <authorList>
            <consortium name="DOE Joint Genome Institute"/>
            <person name="Haridas S."/>
            <person name="Albert R."/>
            <person name="Binder M."/>
            <person name="Bloem J."/>
            <person name="Labutti K."/>
            <person name="Salamov A."/>
            <person name="Andreopoulos B."/>
            <person name="Baker S.E."/>
            <person name="Barry K."/>
            <person name="Bills G."/>
            <person name="Bluhm B.H."/>
            <person name="Cannon C."/>
            <person name="Castanera R."/>
            <person name="Culley D.E."/>
            <person name="Daum C."/>
            <person name="Ezra D."/>
            <person name="Gonzalez J.B."/>
            <person name="Henrissat B."/>
            <person name="Kuo A."/>
            <person name="Liang C."/>
            <person name="Lipzen A."/>
            <person name="Lutzoni F."/>
            <person name="Magnuson J."/>
            <person name="Mondo S."/>
            <person name="Nolan M."/>
            <person name="Ohm R."/>
            <person name="Pangilinan J."/>
            <person name="Park H.-J."/>
            <person name="Ramirez L."/>
            <person name="Alfaro M."/>
            <person name="Sun H."/>
            <person name="Tritt A."/>
            <person name="Yoshinaga Y."/>
            <person name="Zwiers L.-H."/>
            <person name="Turgeon B.G."/>
            <person name="Goodwin S.B."/>
            <person name="Spatafora J.W."/>
            <person name="Crous P.W."/>
            <person name="Grigoriev I.V."/>
        </authorList>
    </citation>
    <scope>NUCLEOTIDE SEQUENCE</scope>
    <source>
        <strain evidence="5">CBS 394.84</strain>
    </source>
</reference>
<dbReference type="InterPro" id="IPR018466">
    <property type="entry name" value="Kre9/Knh1-like_N"/>
</dbReference>
<dbReference type="GO" id="GO:0031505">
    <property type="term" value="P:fungal-type cell wall organization"/>
    <property type="evidence" value="ECO:0007669"/>
    <property type="project" value="TreeGrafter"/>
</dbReference>
<dbReference type="RefSeq" id="XP_040785959.1">
    <property type="nucleotide sequence ID" value="XM_040933745.1"/>
</dbReference>
<dbReference type="GO" id="GO:0042546">
    <property type="term" value="P:cell wall biogenesis"/>
    <property type="evidence" value="ECO:0007669"/>
    <property type="project" value="InterPro"/>
</dbReference>
<accession>A0A9P4L5X5</accession>
<evidence type="ECO:0000259" key="3">
    <source>
        <dbReference type="Pfam" id="PF05390"/>
    </source>
</evidence>
<protein>
    <submittedName>
        <fullName evidence="5">Beta-1,6-glucan boisynthesis protein-like protein</fullName>
    </submittedName>
</protein>
<dbReference type="InterPro" id="IPR008659">
    <property type="entry name" value="Kre9/Knh1_C"/>
</dbReference>
<dbReference type="Proteomes" id="UP000800039">
    <property type="component" value="Unassembled WGS sequence"/>
</dbReference>
<name>A0A9P4L5X5_9PLEO</name>
<sequence>MARIILPLVVLAALAPYVSAGVEFTKPKAGAKLTAGTAIEVEWKEGGDGAKLTNLLTYELFLVAGGNDAAGQIQFPITTKGSFGVGSTATGMIGVAVGESKPDNAYFLKMIAVGKTGGQLITYSDRFSYSGMTGTFPAPVKAALKDISGTAGPKAVDTVVDPAKGAKPGAADPAAGDFDVEYTMQTGLTRYAPMQPVPPTKVTAKNVKPLFPTSSVSIATTFLPIPSIVITVTQSQTYSVSSMANTVAAAPHPTDDMQKFLNRWKD</sequence>
<feature type="domain" description="Yeast cell wall synthesis Kre9/Knh1 C-terminal" evidence="3">
    <location>
        <begin position="177"/>
        <end position="255"/>
    </location>
</feature>
<gene>
    <name evidence="5" type="ORF">K460DRAFT_368301</name>
</gene>
<organism evidence="5 6">
    <name type="scientific">Cucurbitaria berberidis CBS 394.84</name>
    <dbReference type="NCBI Taxonomy" id="1168544"/>
    <lineage>
        <taxon>Eukaryota</taxon>
        <taxon>Fungi</taxon>
        <taxon>Dikarya</taxon>
        <taxon>Ascomycota</taxon>
        <taxon>Pezizomycotina</taxon>
        <taxon>Dothideomycetes</taxon>
        <taxon>Pleosporomycetidae</taxon>
        <taxon>Pleosporales</taxon>
        <taxon>Pleosporineae</taxon>
        <taxon>Cucurbitariaceae</taxon>
        <taxon>Cucurbitaria</taxon>
    </lineage>
</organism>
<feature type="signal peptide" evidence="2">
    <location>
        <begin position="1"/>
        <end position="20"/>
    </location>
</feature>
<keyword evidence="6" id="KW-1185">Reference proteome</keyword>
<dbReference type="Pfam" id="PF10342">
    <property type="entry name" value="Kre9_KNH"/>
    <property type="match status" value="1"/>
</dbReference>
<evidence type="ECO:0000259" key="4">
    <source>
        <dbReference type="Pfam" id="PF10342"/>
    </source>
</evidence>
<evidence type="ECO:0000256" key="1">
    <source>
        <dbReference type="ARBA" id="ARBA00022729"/>
    </source>
</evidence>
<dbReference type="PANTHER" id="PTHR28154">
    <property type="entry name" value="CELL WALL SYNTHESIS PROTEIN KNH1-RELATED"/>
    <property type="match status" value="1"/>
</dbReference>
<keyword evidence="1 2" id="KW-0732">Signal</keyword>
<comment type="caution">
    <text evidence="5">The sequence shown here is derived from an EMBL/GenBank/DDBJ whole genome shotgun (WGS) entry which is preliminary data.</text>
</comment>
<dbReference type="OrthoDB" id="2432613at2759"/>
<evidence type="ECO:0000256" key="2">
    <source>
        <dbReference type="SAM" id="SignalP"/>
    </source>
</evidence>
<dbReference type="Pfam" id="PF05390">
    <property type="entry name" value="Kre9_KNH1_C"/>
    <property type="match status" value="1"/>
</dbReference>
<dbReference type="GO" id="GO:0006078">
    <property type="term" value="P:(1-&gt;6)-beta-D-glucan biosynthetic process"/>
    <property type="evidence" value="ECO:0007669"/>
    <property type="project" value="InterPro"/>
</dbReference>
<feature type="domain" description="Yeast cell wall synthesis Kre9/Knh1-like N-terminal" evidence="4">
    <location>
        <begin position="26"/>
        <end position="128"/>
    </location>
</feature>
<proteinExistence type="predicted"/>
<dbReference type="PANTHER" id="PTHR28154:SF1">
    <property type="entry name" value="CELL WALL SYNTHESIS PROTEIN KNH1-RELATED"/>
    <property type="match status" value="1"/>
</dbReference>
<feature type="chain" id="PRO_5040371689" evidence="2">
    <location>
        <begin position="21"/>
        <end position="266"/>
    </location>
</feature>
<evidence type="ECO:0000313" key="5">
    <source>
        <dbReference type="EMBL" id="KAF1843396.1"/>
    </source>
</evidence>
<dbReference type="EMBL" id="ML976617">
    <property type="protein sequence ID" value="KAF1843396.1"/>
    <property type="molecule type" value="Genomic_DNA"/>
</dbReference>
<dbReference type="GeneID" id="63850996"/>
<dbReference type="AlphaFoldDB" id="A0A9P4L5X5"/>
<dbReference type="InterPro" id="IPR045328">
    <property type="entry name" value="Kre9/Knh1"/>
</dbReference>
<dbReference type="GO" id="GO:0005576">
    <property type="term" value="C:extracellular region"/>
    <property type="evidence" value="ECO:0007669"/>
    <property type="project" value="TreeGrafter"/>
</dbReference>